<dbReference type="PANTHER" id="PTHR34298:SF2">
    <property type="entry name" value="SEGREGATION AND CONDENSATION PROTEIN B"/>
    <property type="match status" value="1"/>
</dbReference>
<dbReference type="NCBIfam" id="TIGR00281">
    <property type="entry name" value="SMC-Scp complex subunit ScpB"/>
    <property type="match status" value="1"/>
</dbReference>
<proteinExistence type="predicted"/>
<protein>
    <submittedName>
        <fullName evidence="5">Segregation and condensation protein B</fullName>
    </submittedName>
</protein>
<dbReference type="PIRSF" id="PIRSF019345">
    <property type="entry name" value="ScpB"/>
    <property type="match status" value="1"/>
</dbReference>
<keyword evidence="3" id="KW-0159">Chromosome partition</keyword>
<evidence type="ECO:0000256" key="4">
    <source>
        <dbReference type="ARBA" id="ARBA00023306"/>
    </source>
</evidence>
<dbReference type="GO" id="GO:0051304">
    <property type="term" value="P:chromosome separation"/>
    <property type="evidence" value="ECO:0007669"/>
    <property type="project" value="InterPro"/>
</dbReference>
<dbReference type="AlphaFoldDB" id="A0A1W7ABJ0"/>
<keyword evidence="4" id="KW-0131">Cell cycle</keyword>
<dbReference type="EMBL" id="CP021059">
    <property type="protein sequence ID" value="ARQ06975.1"/>
    <property type="molecule type" value="Genomic_DNA"/>
</dbReference>
<dbReference type="InterPro" id="IPR036390">
    <property type="entry name" value="WH_DNA-bd_sf"/>
</dbReference>
<dbReference type="InterPro" id="IPR036388">
    <property type="entry name" value="WH-like_DNA-bd_sf"/>
</dbReference>
<dbReference type="GO" id="GO:0051301">
    <property type="term" value="P:cell division"/>
    <property type="evidence" value="ECO:0007669"/>
    <property type="project" value="UniProtKB-KW"/>
</dbReference>
<keyword evidence="6" id="KW-1185">Reference proteome</keyword>
<keyword evidence="1" id="KW-0963">Cytoplasm</keyword>
<evidence type="ECO:0000256" key="2">
    <source>
        <dbReference type="ARBA" id="ARBA00022618"/>
    </source>
</evidence>
<dbReference type="Gene3D" id="1.10.10.10">
    <property type="entry name" value="Winged helix-like DNA-binding domain superfamily/Winged helix DNA-binding domain"/>
    <property type="match status" value="2"/>
</dbReference>
<evidence type="ECO:0000313" key="5">
    <source>
        <dbReference type="EMBL" id="ARQ06975.1"/>
    </source>
</evidence>
<reference evidence="5 6" key="1">
    <citation type="journal article" date="2017" name="Int. J. Syst. Evol. Microbiol.">
        <title>Macrococcus canis sp. nov., a skin bacterium associated with infections in dogs.</title>
        <authorList>
            <person name="Gobeli Brawand S."/>
            <person name="Cotting K."/>
            <person name="Gomez-Sanz E."/>
            <person name="Collaud A."/>
            <person name="Thomann A."/>
            <person name="Brodard I."/>
            <person name="Rodriguez-Campos S."/>
            <person name="Strauss C."/>
            <person name="Perreten V."/>
        </authorList>
    </citation>
    <scope>NUCLEOTIDE SEQUENCE [LARGE SCALE GENOMIC DNA]</scope>
    <source>
        <strain evidence="5 6">KM45013</strain>
    </source>
</reference>
<dbReference type="GeneID" id="35295456"/>
<keyword evidence="2" id="KW-0132">Cell division</keyword>
<organism evidence="5 6">
    <name type="scientific">Macrococcoides canis</name>
    <dbReference type="NCBI Taxonomy" id="1855823"/>
    <lineage>
        <taxon>Bacteria</taxon>
        <taxon>Bacillati</taxon>
        <taxon>Bacillota</taxon>
        <taxon>Bacilli</taxon>
        <taxon>Bacillales</taxon>
        <taxon>Staphylococcaceae</taxon>
        <taxon>Macrococcoides</taxon>
    </lineage>
</organism>
<dbReference type="RefSeq" id="WP_086042609.1">
    <property type="nucleotide sequence ID" value="NZ_CBCRZA010000002.1"/>
</dbReference>
<accession>A0A1W7ABJ0</accession>
<sequence length="181" mass="20411">MVDKLEIITGLLYAAGDEGVDESTLCEVVQLTPIQISDMTRNFKHSVLEIRKLGDSYFLMANDSLTPYLQHLVTHTKEKKLTQASMETLAIIAYNQPLTRQDIEIARGVNSDGPVKTLMEKGLIKANEQKDARAKVLVTTQEFLRAFGLKSLDELPMDEEGNTESDEIERFFKNLETEDES</sequence>
<evidence type="ECO:0000256" key="1">
    <source>
        <dbReference type="ARBA" id="ARBA00022490"/>
    </source>
</evidence>
<name>A0A1W7ABJ0_9STAP</name>
<dbReference type="SUPFAM" id="SSF46785">
    <property type="entry name" value="Winged helix' DNA-binding domain"/>
    <property type="match status" value="1"/>
</dbReference>
<gene>
    <name evidence="5" type="primary">scpB</name>
    <name evidence="5" type="ORF">MCCS_13330</name>
</gene>
<evidence type="ECO:0000313" key="6">
    <source>
        <dbReference type="Proteomes" id="UP000194154"/>
    </source>
</evidence>
<evidence type="ECO:0000256" key="3">
    <source>
        <dbReference type="ARBA" id="ARBA00022829"/>
    </source>
</evidence>
<dbReference type="Pfam" id="PF04079">
    <property type="entry name" value="SMC_ScpB"/>
    <property type="match status" value="1"/>
</dbReference>
<dbReference type="KEGG" id="mcak:MCCS_13330"/>
<dbReference type="STRING" id="1855823.MCCS_13330"/>
<dbReference type="OrthoDB" id="9806226at2"/>
<dbReference type="Proteomes" id="UP000194154">
    <property type="component" value="Chromosome"/>
</dbReference>
<dbReference type="PANTHER" id="PTHR34298">
    <property type="entry name" value="SEGREGATION AND CONDENSATION PROTEIN B"/>
    <property type="match status" value="1"/>
</dbReference>
<dbReference type="InterPro" id="IPR005234">
    <property type="entry name" value="ScpB_csome_segregation"/>
</dbReference>